<evidence type="ECO:0008006" key="4">
    <source>
        <dbReference type="Google" id="ProtNLM"/>
    </source>
</evidence>
<name>A0AAD4YT24_PRUDU</name>
<feature type="region of interest" description="Disordered" evidence="1">
    <location>
        <begin position="78"/>
        <end position="99"/>
    </location>
</feature>
<accession>A0AAD4YT24</accession>
<evidence type="ECO:0000313" key="2">
    <source>
        <dbReference type="EMBL" id="KAI5320350.1"/>
    </source>
</evidence>
<keyword evidence="3" id="KW-1185">Reference proteome</keyword>
<protein>
    <recommendedName>
        <fullName evidence="4">Retrotransposon gag domain-containing protein</fullName>
    </recommendedName>
</protein>
<evidence type="ECO:0000256" key="1">
    <source>
        <dbReference type="SAM" id="MobiDB-lite"/>
    </source>
</evidence>
<sequence>MADFAKISQKPSESVQEYLGRFREARARCTVNMSEHEFAKLAQGGLLLDLRKKFEGIEFRDIYDLLLRVDRYEALLNEEQQKGRPTPQPTFYRDSTKPSRSRTIAVHANAVQDLIYQKILKFLEKATMGVNHNPFPNAQVNMVNANFPRPDQPRPRLDLGGSAKAAAEKKARDIPANPKAMSKAKMYPEVAKVLKTKVSTKEEPPKVVVLCSRCQCEVILEVVLLKPKEPTKEPTKRLIKEQTKDQV</sequence>
<dbReference type="Proteomes" id="UP001054821">
    <property type="component" value="Chromosome 7"/>
</dbReference>
<dbReference type="AlphaFoldDB" id="A0AAD4YT24"/>
<organism evidence="2 3">
    <name type="scientific">Prunus dulcis</name>
    <name type="common">Almond</name>
    <name type="synonym">Amygdalus dulcis</name>
    <dbReference type="NCBI Taxonomy" id="3755"/>
    <lineage>
        <taxon>Eukaryota</taxon>
        <taxon>Viridiplantae</taxon>
        <taxon>Streptophyta</taxon>
        <taxon>Embryophyta</taxon>
        <taxon>Tracheophyta</taxon>
        <taxon>Spermatophyta</taxon>
        <taxon>Magnoliopsida</taxon>
        <taxon>eudicotyledons</taxon>
        <taxon>Gunneridae</taxon>
        <taxon>Pentapetalae</taxon>
        <taxon>rosids</taxon>
        <taxon>fabids</taxon>
        <taxon>Rosales</taxon>
        <taxon>Rosaceae</taxon>
        <taxon>Amygdaloideae</taxon>
        <taxon>Amygdaleae</taxon>
        <taxon>Prunus</taxon>
    </lineage>
</organism>
<proteinExistence type="predicted"/>
<comment type="caution">
    <text evidence="2">The sequence shown here is derived from an EMBL/GenBank/DDBJ whole genome shotgun (WGS) entry which is preliminary data.</text>
</comment>
<dbReference type="EMBL" id="JAJFAZ020000007">
    <property type="protein sequence ID" value="KAI5320350.1"/>
    <property type="molecule type" value="Genomic_DNA"/>
</dbReference>
<evidence type="ECO:0000313" key="3">
    <source>
        <dbReference type="Proteomes" id="UP001054821"/>
    </source>
</evidence>
<gene>
    <name evidence="2" type="ORF">L3X38_040058</name>
</gene>
<reference evidence="2 3" key="1">
    <citation type="journal article" date="2022" name="G3 (Bethesda)">
        <title>Whole-genome sequence and methylome profiling of the almond [Prunus dulcis (Mill.) D.A. Webb] cultivar 'Nonpareil'.</title>
        <authorList>
            <person name="D'Amico-Willman K.M."/>
            <person name="Ouma W.Z."/>
            <person name="Meulia T."/>
            <person name="Sideli G.M."/>
            <person name="Gradziel T.M."/>
            <person name="Fresnedo-Ramirez J."/>
        </authorList>
    </citation>
    <scope>NUCLEOTIDE SEQUENCE [LARGE SCALE GENOMIC DNA]</scope>
    <source>
        <strain evidence="2">Clone GOH B32 T37-40</strain>
    </source>
</reference>